<keyword evidence="11" id="KW-1185">Reference proteome</keyword>
<sequence length="217" mass="23792">MGALVISNVLLWAVIVALVIVVLALSRQIGVLYERVAPMGALTMDKGPEVGDAAPTFELNDLLGRPQTIGMPSTHSQLLFFLSPTCPVCKKLMPILRSIASTEKSWLRVVLASDGEMPEHLAFYKQANLDPFPYILSTSLGMSFHISKLPYAVLMDENGVIRAKGLINSREQLESLFTAKELGVASMQDYLRHAETNPAELNELNLSRKEKNNALVG</sequence>
<comment type="caution">
    <text evidence="10">The sequence shown here is derived from an EMBL/GenBank/DDBJ whole genome shotgun (WGS) entry which is preliminary data.</text>
</comment>
<dbReference type="Gene3D" id="3.40.30.10">
    <property type="entry name" value="Glutaredoxin"/>
    <property type="match status" value="1"/>
</dbReference>
<evidence type="ECO:0000259" key="9">
    <source>
        <dbReference type="PROSITE" id="PS51352"/>
    </source>
</evidence>
<organism evidence="10 11">
    <name type="scientific">Paenalcaligenes hermetiae</name>
    <dbReference type="NCBI Taxonomy" id="1157987"/>
    <lineage>
        <taxon>Bacteria</taxon>
        <taxon>Pseudomonadati</taxon>
        <taxon>Pseudomonadota</taxon>
        <taxon>Betaproteobacteria</taxon>
        <taxon>Burkholderiales</taxon>
        <taxon>Alcaligenaceae</taxon>
        <taxon>Paenalcaligenes</taxon>
    </lineage>
</organism>
<evidence type="ECO:0000313" key="10">
    <source>
        <dbReference type="EMBL" id="GAA5084788.1"/>
    </source>
</evidence>
<evidence type="ECO:0000256" key="2">
    <source>
        <dbReference type="ARBA" id="ARBA00004167"/>
    </source>
</evidence>
<gene>
    <name evidence="10" type="ORF">GCM10023337_02760</name>
</gene>
<dbReference type="InterPro" id="IPR013766">
    <property type="entry name" value="Thioredoxin_domain"/>
</dbReference>
<keyword evidence="6 8" id="KW-1133">Transmembrane helix</keyword>
<dbReference type="PROSITE" id="PS51352">
    <property type="entry name" value="THIOREDOXIN_2"/>
    <property type="match status" value="1"/>
</dbReference>
<dbReference type="EMBL" id="BAABKD010000001">
    <property type="protein sequence ID" value="GAA5084788.1"/>
    <property type="molecule type" value="Genomic_DNA"/>
</dbReference>
<comment type="pathway">
    <text evidence="3">One-carbon metabolism; methylamine degradation.</text>
</comment>
<keyword evidence="7 8" id="KW-0472">Membrane</keyword>
<protein>
    <recommendedName>
        <fullName evidence="4">Methylamine utilization protein MauD</fullName>
    </recommendedName>
</protein>
<dbReference type="InterPro" id="IPR013478">
    <property type="entry name" value="MeN_DH_accessory"/>
</dbReference>
<feature type="transmembrane region" description="Helical" evidence="8">
    <location>
        <begin position="6"/>
        <end position="25"/>
    </location>
</feature>
<comment type="subcellular location">
    <subcellularLocation>
        <location evidence="2">Membrane</location>
        <topology evidence="2">Single-pass membrane protein</topology>
    </subcellularLocation>
</comment>
<dbReference type="Proteomes" id="UP001500227">
    <property type="component" value="Unassembled WGS sequence"/>
</dbReference>
<evidence type="ECO:0000313" key="11">
    <source>
        <dbReference type="Proteomes" id="UP001500227"/>
    </source>
</evidence>
<comment type="function">
    <text evidence="1">May be specifically involved in the processing, transport, and/or maturation of the MADH beta-subunit.</text>
</comment>
<evidence type="ECO:0000256" key="5">
    <source>
        <dbReference type="ARBA" id="ARBA00022692"/>
    </source>
</evidence>
<keyword evidence="5 8" id="KW-0812">Transmembrane</keyword>
<reference evidence="11" key="1">
    <citation type="journal article" date="2019" name="Int. J. Syst. Evol. Microbiol.">
        <title>The Global Catalogue of Microorganisms (GCM) 10K type strain sequencing project: providing services to taxonomists for standard genome sequencing and annotation.</title>
        <authorList>
            <consortium name="The Broad Institute Genomics Platform"/>
            <consortium name="The Broad Institute Genome Sequencing Center for Infectious Disease"/>
            <person name="Wu L."/>
            <person name="Ma J."/>
        </authorList>
    </citation>
    <scope>NUCLEOTIDE SEQUENCE [LARGE SCALE GENOMIC DNA]</scope>
    <source>
        <strain evidence="11">JCM 18423</strain>
    </source>
</reference>
<dbReference type="InterPro" id="IPR036249">
    <property type="entry name" value="Thioredoxin-like_sf"/>
</dbReference>
<evidence type="ECO:0000256" key="1">
    <source>
        <dbReference type="ARBA" id="ARBA00003475"/>
    </source>
</evidence>
<evidence type="ECO:0000256" key="4">
    <source>
        <dbReference type="ARBA" id="ARBA00019076"/>
    </source>
</evidence>
<dbReference type="RefSeq" id="WP_300647443.1">
    <property type="nucleotide sequence ID" value="NZ_BAABKD010000001.1"/>
</dbReference>
<feature type="domain" description="Thioredoxin" evidence="9">
    <location>
        <begin position="48"/>
        <end position="182"/>
    </location>
</feature>
<accession>A0ABP9LWC0</accession>
<evidence type="ECO:0000256" key="7">
    <source>
        <dbReference type="ARBA" id="ARBA00023136"/>
    </source>
</evidence>
<evidence type="ECO:0000256" key="3">
    <source>
        <dbReference type="ARBA" id="ARBA00004856"/>
    </source>
</evidence>
<name>A0ABP9LWC0_9BURK</name>
<evidence type="ECO:0000256" key="6">
    <source>
        <dbReference type="ARBA" id="ARBA00022989"/>
    </source>
</evidence>
<proteinExistence type="predicted"/>
<dbReference type="NCBIfam" id="TIGR02661">
    <property type="entry name" value="MauD"/>
    <property type="match status" value="1"/>
</dbReference>
<dbReference type="SUPFAM" id="SSF52833">
    <property type="entry name" value="Thioredoxin-like"/>
    <property type="match status" value="1"/>
</dbReference>
<evidence type="ECO:0000256" key="8">
    <source>
        <dbReference type="SAM" id="Phobius"/>
    </source>
</evidence>